<dbReference type="EMBL" id="JACOFU010000003">
    <property type="protein sequence ID" value="MBC3831887.1"/>
    <property type="molecule type" value="Genomic_DNA"/>
</dbReference>
<name>A0ABR6XQZ1_9BURK</name>
<gene>
    <name evidence="1" type="ORF">H8K33_10240</name>
</gene>
<dbReference type="InterPro" id="IPR018652">
    <property type="entry name" value="DUF2082_NA-bd_Znr"/>
</dbReference>
<reference evidence="1 2" key="1">
    <citation type="submission" date="2020-08" db="EMBL/GenBank/DDBJ databases">
        <title>Novel species isolated from subtropical streams in China.</title>
        <authorList>
            <person name="Lu H."/>
        </authorList>
    </citation>
    <scope>NUCLEOTIDE SEQUENCE [LARGE SCALE GENOMIC DNA]</scope>
    <source>
        <strain evidence="1 2">KCTC 52442</strain>
    </source>
</reference>
<evidence type="ECO:0000313" key="2">
    <source>
        <dbReference type="Proteomes" id="UP000643610"/>
    </source>
</evidence>
<sequence length="78" mass="8535">MSYSSGNPLSDVTKACPKCGSYGKTRGEFRAAGGFWSSFFDYSNKRFQYLSCKKCGYTEFYNSSISGAAKFLDFLGGG</sequence>
<protein>
    <submittedName>
        <fullName evidence="1">GTP-binding protein</fullName>
    </submittedName>
</protein>
<accession>A0ABR6XQZ1</accession>
<organism evidence="1 2">
    <name type="scientific">Undibacterium amnicola</name>
    <dbReference type="NCBI Taxonomy" id="1834038"/>
    <lineage>
        <taxon>Bacteria</taxon>
        <taxon>Pseudomonadati</taxon>
        <taxon>Pseudomonadota</taxon>
        <taxon>Betaproteobacteria</taxon>
        <taxon>Burkholderiales</taxon>
        <taxon>Oxalobacteraceae</taxon>
        <taxon>Undibacterium</taxon>
    </lineage>
</organism>
<evidence type="ECO:0000313" key="1">
    <source>
        <dbReference type="EMBL" id="MBC3831887.1"/>
    </source>
</evidence>
<dbReference type="RefSeq" id="WP_186890913.1">
    <property type="nucleotide sequence ID" value="NZ_JACOFU010000003.1"/>
</dbReference>
<dbReference type="Proteomes" id="UP000643610">
    <property type="component" value="Unassembled WGS sequence"/>
</dbReference>
<comment type="caution">
    <text evidence="1">The sequence shown here is derived from an EMBL/GenBank/DDBJ whole genome shotgun (WGS) entry which is preliminary data.</text>
</comment>
<keyword evidence="2" id="KW-1185">Reference proteome</keyword>
<dbReference type="Pfam" id="PF09855">
    <property type="entry name" value="Zn_ribbon_13"/>
    <property type="match status" value="1"/>
</dbReference>
<proteinExistence type="predicted"/>